<dbReference type="InterPro" id="IPR013320">
    <property type="entry name" value="ConA-like_dom_sf"/>
</dbReference>
<dbReference type="PANTHER" id="PTHR15261">
    <property type="entry name" value="THROMBOSPONDIN-TYPE LAMININ G DOMAIN AND EAR REPEAT-CONTAINING"/>
    <property type="match status" value="1"/>
</dbReference>
<organism evidence="4 5">
    <name type="scientific">Owenia fusiformis</name>
    <name type="common">Polychaete worm</name>
    <dbReference type="NCBI Taxonomy" id="6347"/>
    <lineage>
        <taxon>Eukaryota</taxon>
        <taxon>Metazoa</taxon>
        <taxon>Spiralia</taxon>
        <taxon>Lophotrochozoa</taxon>
        <taxon>Annelida</taxon>
        <taxon>Polychaeta</taxon>
        <taxon>Sedentaria</taxon>
        <taxon>Canalipalpata</taxon>
        <taxon>Sabellida</taxon>
        <taxon>Oweniida</taxon>
        <taxon>Oweniidae</taxon>
        <taxon>Owenia</taxon>
    </lineage>
</organism>
<proteinExistence type="predicted"/>
<name>A0A8J1TTC5_OWEFU</name>
<dbReference type="AlphaFoldDB" id="A0A8J1TTC5"/>
<evidence type="ECO:0000313" key="4">
    <source>
        <dbReference type="EMBL" id="CAH1789671.1"/>
    </source>
</evidence>
<dbReference type="Pfam" id="PF03736">
    <property type="entry name" value="EPTP"/>
    <property type="match status" value="5"/>
</dbReference>
<dbReference type="SUPFAM" id="SSF49899">
    <property type="entry name" value="Concanavalin A-like lectins/glucanases"/>
    <property type="match status" value="1"/>
</dbReference>
<gene>
    <name evidence="4" type="ORF">OFUS_LOCUS14991</name>
</gene>
<dbReference type="PANTHER" id="PTHR15261:SF4">
    <property type="entry name" value="THROMBOSPONDIN-TYPE LAMININ G DOMAIN AND EAR REPEAT-CONTAINING PROTEIN"/>
    <property type="match status" value="1"/>
</dbReference>
<evidence type="ECO:0000256" key="2">
    <source>
        <dbReference type="ARBA" id="ARBA00022729"/>
    </source>
</evidence>
<dbReference type="Pfam" id="PF02210">
    <property type="entry name" value="Laminin_G_2"/>
    <property type="match status" value="1"/>
</dbReference>
<dbReference type="GO" id="GO:0007165">
    <property type="term" value="P:signal transduction"/>
    <property type="evidence" value="ECO:0007669"/>
    <property type="project" value="TreeGrafter"/>
</dbReference>
<dbReference type="InterPro" id="IPR009039">
    <property type="entry name" value="EAR"/>
</dbReference>
<comment type="subcellular location">
    <subcellularLocation>
        <location evidence="1">Cell projection</location>
        <location evidence="1">Stereocilium</location>
    </subcellularLocation>
</comment>
<keyword evidence="2" id="KW-0732">Signal</keyword>
<protein>
    <submittedName>
        <fullName evidence="4">Uncharacterized protein</fullName>
    </submittedName>
</protein>
<keyword evidence="5" id="KW-1185">Reference proteome</keyword>
<dbReference type="PROSITE" id="PS50912">
    <property type="entry name" value="EAR"/>
    <property type="match status" value="6"/>
</dbReference>
<dbReference type="EMBL" id="CAIIXF020000007">
    <property type="protein sequence ID" value="CAH1789671.1"/>
    <property type="molecule type" value="Genomic_DNA"/>
</dbReference>
<dbReference type="GO" id="GO:0032420">
    <property type="term" value="C:stereocilium"/>
    <property type="evidence" value="ECO:0007669"/>
    <property type="project" value="UniProtKB-SubCell"/>
</dbReference>
<keyword evidence="3" id="KW-0677">Repeat</keyword>
<dbReference type="InterPro" id="IPR005492">
    <property type="entry name" value="EPTP"/>
</dbReference>
<evidence type="ECO:0000256" key="1">
    <source>
        <dbReference type="ARBA" id="ARBA00004645"/>
    </source>
</evidence>
<dbReference type="Proteomes" id="UP000749559">
    <property type="component" value="Unassembled WGS sequence"/>
</dbReference>
<dbReference type="InterPro" id="IPR048287">
    <property type="entry name" value="TSPN-like_N"/>
</dbReference>
<evidence type="ECO:0000256" key="3">
    <source>
        <dbReference type="ARBA" id="ARBA00022737"/>
    </source>
</evidence>
<reference evidence="4" key="1">
    <citation type="submission" date="2022-03" db="EMBL/GenBank/DDBJ databases">
        <authorList>
            <person name="Martin C."/>
        </authorList>
    </citation>
    <scope>NUCLEOTIDE SEQUENCE</scope>
</reference>
<accession>A0A8J1TTC5</accession>
<sequence length="677" mass="78394">MDGMCPNIFYIIWGLILALNETTGMPVLTPCSDLKPLYLLNRVAPDRHHLPRGMEIAYDDEYLLHAYRFTSSTQSIHFPANEIFTKCDFFPEEFSILATVKIPKTSNNRRDECIFSLVPTLSNNIKLGLRLTKDKIVLDYSDHKTSLDEKKTVAYKNKKLFDGGWHTIIITVSGNTVTLTTDCQKTRTKRIDRIFPALLSTKDSEFHVANCHGAKHFSGLIKQLLILPGSDASKRACPSKTPSIPDFKPPYDGSPGEDNNIPGSLTTPVAQCTWRTTGKLWYDVHSKTLRVCYSGIWQPILQPPEQKPKQLDYIEWYQDLITPAPAIDLDVFRIPGEGLFMTMANYNDSRKTNQASVVYKWTKGTFRMYQLLTTHGAQSWEHFRIGKMFFIAVANYGSSRNEQTSSVIYRWHSKTKRFRIHQEILTWTARDIEHFKIDKEHYIAVANHAKGQENKINSIIYKWDKKMRKFRSIQEIPTVAAYDWTHFVLDGYHFLVVANAFNGVTTRIDSTLYVWQSGQFVQFQTFETTGATDWEHFRIGYDHYLAVANAFNYGPQNFENRDTYTCNSTIYKLNRVKKQFERYQTILTHSAIDWESFRIGDDHYLALSNAQNEPENSPSEKTSVIYRWRGVEKFVEERKLYTFPSTDWETFRTGGITYLVYANAKENISQLYKARLI</sequence>
<dbReference type="SMART" id="SM00210">
    <property type="entry name" value="TSPN"/>
    <property type="match status" value="1"/>
</dbReference>
<dbReference type="InterPro" id="IPR001791">
    <property type="entry name" value="Laminin_G"/>
</dbReference>
<dbReference type="OrthoDB" id="408373at2759"/>
<comment type="caution">
    <text evidence="4">The sequence shown here is derived from an EMBL/GenBank/DDBJ whole genome shotgun (WGS) entry which is preliminary data.</text>
</comment>
<dbReference type="Gene3D" id="2.60.120.200">
    <property type="match status" value="1"/>
</dbReference>
<evidence type="ECO:0000313" key="5">
    <source>
        <dbReference type="Proteomes" id="UP000749559"/>
    </source>
</evidence>